<dbReference type="SUPFAM" id="SSF52743">
    <property type="entry name" value="Subtilisin-like"/>
    <property type="match status" value="1"/>
</dbReference>
<evidence type="ECO:0000256" key="1">
    <source>
        <dbReference type="ARBA" id="ARBA00001913"/>
    </source>
</evidence>
<dbReference type="PROSITE" id="PS00138">
    <property type="entry name" value="SUBTILASE_SER"/>
    <property type="match status" value="1"/>
</dbReference>
<dbReference type="EMBL" id="JAWDIP010000003">
    <property type="protein sequence ID" value="MDY0394553.1"/>
    <property type="molecule type" value="Genomic_DNA"/>
</dbReference>
<gene>
    <name evidence="12" type="ORF">RWE15_09000</name>
</gene>
<dbReference type="PROSITE" id="PS00136">
    <property type="entry name" value="SUBTILASE_ASP"/>
    <property type="match status" value="1"/>
</dbReference>
<keyword evidence="4" id="KW-0964">Secreted</keyword>
<dbReference type="Pfam" id="PF00082">
    <property type="entry name" value="Peptidase_S8"/>
    <property type="match status" value="1"/>
</dbReference>
<evidence type="ECO:0000259" key="11">
    <source>
        <dbReference type="Pfam" id="PF00082"/>
    </source>
</evidence>
<evidence type="ECO:0000313" key="13">
    <source>
        <dbReference type="Proteomes" id="UP001281447"/>
    </source>
</evidence>
<dbReference type="InterPro" id="IPR050131">
    <property type="entry name" value="Peptidase_S8_subtilisin-like"/>
</dbReference>
<dbReference type="InterPro" id="IPR022398">
    <property type="entry name" value="Peptidase_S8_His-AS"/>
</dbReference>
<evidence type="ECO:0000313" key="12">
    <source>
        <dbReference type="EMBL" id="MDY0394553.1"/>
    </source>
</evidence>
<sequence length="292" mass="29555">MHTLEAAPEKTSPMSVHPNQQWNYNMIKAPEAWEVTPGSSSTKIAVLDTGIDSNHPNLKNLVNTSLGKSFVGGTTSDGNGHGTHVSGTIASYGNVSGVMQEATLIPVKVLSDSGSGSMYGIQQGIAYAASVDADVINMSLGGGGYDQGMEEAIQAANNQGTIVVAASGNDGIGSVSYPAAYDGAIAVGSVTSSKTRSSFSNYGSALDVMAPGSDIYSTVPNGGYATMSGTSMATPHVSGVMGLIRSANPNVSVSQARNILNNTAQPAGPALQYGHGIVDAQAAVQAASPLSR</sequence>
<proteinExistence type="inferred from homology"/>
<evidence type="ECO:0000256" key="10">
    <source>
        <dbReference type="RuleBase" id="RU003355"/>
    </source>
</evidence>
<dbReference type="Proteomes" id="UP001281447">
    <property type="component" value="Unassembled WGS sequence"/>
</dbReference>
<dbReference type="PRINTS" id="PR00723">
    <property type="entry name" value="SUBTILISIN"/>
</dbReference>
<dbReference type="InterPro" id="IPR034084">
    <property type="entry name" value="Thermitase-like_dom"/>
</dbReference>
<dbReference type="InterPro" id="IPR036852">
    <property type="entry name" value="Peptidase_S8/S53_dom_sf"/>
</dbReference>
<dbReference type="PROSITE" id="PS51892">
    <property type="entry name" value="SUBTILASE"/>
    <property type="match status" value="1"/>
</dbReference>
<keyword evidence="8" id="KW-0106">Calcium</keyword>
<feature type="active site" description="Charge relay system" evidence="9">
    <location>
        <position position="231"/>
    </location>
</feature>
<organism evidence="12 13">
    <name type="scientific">Tigheibacillus halophilus</name>
    <dbReference type="NCBI Taxonomy" id="361280"/>
    <lineage>
        <taxon>Bacteria</taxon>
        <taxon>Bacillati</taxon>
        <taxon>Bacillota</taxon>
        <taxon>Bacilli</taxon>
        <taxon>Bacillales</taxon>
        <taxon>Bacillaceae</taxon>
        <taxon>Tigheibacillus</taxon>
    </lineage>
</organism>
<accession>A0ABU5C5E6</accession>
<dbReference type="InterPro" id="IPR000209">
    <property type="entry name" value="Peptidase_S8/S53_dom"/>
</dbReference>
<dbReference type="PANTHER" id="PTHR43806">
    <property type="entry name" value="PEPTIDASE S8"/>
    <property type="match status" value="1"/>
</dbReference>
<evidence type="ECO:0000256" key="6">
    <source>
        <dbReference type="ARBA" id="ARBA00022801"/>
    </source>
</evidence>
<protein>
    <submittedName>
        <fullName evidence="12">S8 family peptidase</fullName>
        <ecNumber evidence="12">3.4.-.-</ecNumber>
    </submittedName>
</protein>
<evidence type="ECO:0000256" key="8">
    <source>
        <dbReference type="ARBA" id="ARBA00022837"/>
    </source>
</evidence>
<evidence type="ECO:0000256" key="2">
    <source>
        <dbReference type="ARBA" id="ARBA00004613"/>
    </source>
</evidence>
<name>A0ABU5C5E6_9BACI</name>
<reference evidence="12 13" key="1">
    <citation type="submission" date="2023-10" db="EMBL/GenBank/DDBJ databases">
        <title>Virgibacillus halophilus 5B73C genome.</title>
        <authorList>
            <person name="Miliotis G."/>
            <person name="Sengupta P."/>
            <person name="Hameed A."/>
            <person name="Chuvochina M."/>
            <person name="Mcdonagh F."/>
            <person name="Simpson A.C."/>
            <person name="Singh N.K."/>
            <person name="Rekha P.D."/>
            <person name="Raman K."/>
            <person name="Hugenholtz P."/>
            <person name="Venkateswaran K."/>
        </authorList>
    </citation>
    <scope>NUCLEOTIDE SEQUENCE [LARGE SCALE GENOMIC DNA]</scope>
    <source>
        <strain evidence="12 13">5B73C</strain>
    </source>
</reference>
<feature type="active site" description="Charge relay system" evidence="9">
    <location>
        <position position="48"/>
    </location>
</feature>
<keyword evidence="5 9" id="KW-0645">Protease</keyword>
<dbReference type="PROSITE" id="PS00137">
    <property type="entry name" value="SUBTILASE_HIS"/>
    <property type="match status" value="1"/>
</dbReference>
<comment type="similarity">
    <text evidence="3 9 10">Belongs to the peptidase S8 family.</text>
</comment>
<evidence type="ECO:0000256" key="7">
    <source>
        <dbReference type="ARBA" id="ARBA00022825"/>
    </source>
</evidence>
<dbReference type="InterPro" id="IPR023828">
    <property type="entry name" value="Peptidase_S8_Ser-AS"/>
</dbReference>
<dbReference type="InterPro" id="IPR023827">
    <property type="entry name" value="Peptidase_S8_Asp-AS"/>
</dbReference>
<evidence type="ECO:0000256" key="3">
    <source>
        <dbReference type="ARBA" id="ARBA00011073"/>
    </source>
</evidence>
<evidence type="ECO:0000256" key="5">
    <source>
        <dbReference type="ARBA" id="ARBA00022670"/>
    </source>
</evidence>
<dbReference type="GO" id="GO:0016787">
    <property type="term" value="F:hydrolase activity"/>
    <property type="evidence" value="ECO:0007669"/>
    <property type="project" value="UniProtKB-KW"/>
</dbReference>
<evidence type="ECO:0000256" key="4">
    <source>
        <dbReference type="ARBA" id="ARBA00022525"/>
    </source>
</evidence>
<feature type="domain" description="Peptidase S8/S53" evidence="11">
    <location>
        <begin position="40"/>
        <end position="276"/>
    </location>
</feature>
<dbReference type="PANTHER" id="PTHR43806:SF11">
    <property type="entry name" value="CEREVISIN-RELATED"/>
    <property type="match status" value="1"/>
</dbReference>
<comment type="subcellular location">
    <subcellularLocation>
        <location evidence="2">Secreted</location>
    </subcellularLocation>
</comment>
<keyword evidence="6 9" id="KW-0378">Hydrolase</keyword>
<keyword evidence="13" id="KW-1185">Reference proteome</keyword>
<dbReference type="Gene3D" id="3.40.50.200">
    <property type="entry name" value="Peptidase S8/S53 domain"/>
    <property type="match status" value="1"/>
</dbReference>
<comment type="cofactor">
    <cofactor evidence="1">
        <name>Ca(2+)</name>
        <dbReference type="ChEBI" id="CHEBI:29108"/>
    </cofactor>
</comment>
<feature type="active site" description="Charge relay system" evidence="9">
    <location>
        <position position="81"/>
    </location>
</feature>
<dbReference type="EC" id="3.4.-.-" evidence="12"/>
<dbReference type="CDD" id="cd07484">
    <property type="entry name" value="Peptidases_S8_Thermitase_like"/>
    <property type="match status" value="1"/>
</dbReference>
<evidence type="ECO:0000256" key="9">
    <source>
        <dbReference type="PROSITE-ProRule" id="PRU01240"/>
    </source>
</evidence>
<keyword evidence="7 9" id="KW-0720">Serine protease</keyword>
<comment type="caution">
    <text evidence="12">The sequence shown here is derived from an EMBL/GenBank/DDBJ whole genome shotgun (WGS) entry which is preliminary data.</text>
</comment>
<dbReference type="InterPro" id="IPR015500">
    <property type="entry name" value="Peptidase_S8_subtilisin-rel"/>
</dbReference>